<feature type="transmembrane region" description="Helical" evidence="1">
    <location>
        <begin position="21"/>
        <end position="42"/>
    </location>
</feature>
<keyword evidence="3" id="KW-1185">Reference proteome</keyword>
<dbReference type="EMBL" id="JFKE01000005">
    <property type="protein sequence ID" value="KAJ54937.1"/>
    <property type="molecule type" value="Genomic_DNA"/>
</dbReference>
<comment type="caution">
    <text evidence="2">The sequence shown here is derived from an EMBL/GenBank/DDBJ whole genome shotgun (WGS) entry which is preliminary data.</text>
</comment>
<organism evidence="2 3">
    <name type="scientific">Actibacterium mucosum KCTC 23349</name>
    <dbReference type="NCBI Taxonomy" id="1454373"/>
    <lineage>
        <taxon>Bacteria</taxon>
        <taxon>Pseudomonadati</taxon>
        <taxon>Pseudomonadota</taxon>
        <taxon>Alphaproteobacteria</taxon>
        <taxon>Rhodobacterales</taxon>
        <taxon>Roseobacteraceae</taxon>
        <taxon>Actibacterium</taxon>
    </lineage>
</organism>
<keyword evidence="1" id="KW-0812">Transmembrane</keyword>
<evidence type="ECO:0000313" key="3">
    <source>
        <dbReference type="Proteomes" id="UP000026249"/>
    </source>
</evidence>
<dbReference type="AlphaFoldDB" id="A0A037ZHE3"/>
<dbReference type="Proteomes" id="UP000026249">
    <property type="component" value="Unassembled WGS sequence"/>
</dbReference>
<evidence type="ECO:0000256" key="1">
    <source>
        <dbReference type="SAM" id="Phobius"/>
    </source>
</evidence>
<accession>A0A037ZHE3</accession>
<name>A0A037ZHE3_9RHOB</name>
<keyword evidence="1" id="KW-1133">Transmembrane helix</keyword>
<proteinExistence type="predicted"/>
<dbReference type="RefSeq" id="WP_035260058.1">
    <property type="nucleotide sequence ID" value="NZ_JFKE01000005.1"/>
</dbReference>
<evidence type="ECO:0008006" key="4">
    <source>
        <dbReference type="Google" id="ProtNLM"/>
    </source>
</evidence>
<sequence length="68" mass="6624">MTIKLSKTIKRFAKDECGAAMVEYAVALLVVTGIGIGAMATIGENSGGLVGTACTGLETAASAGAGTC</sequence>
<evidence type="ECO:0000313" key="2">
    <source>
        <dbReference type="EMBL" id="KAJ54937.1"/>
    </source>
</evidence>
<keyword evidence="1" id="KW-0472">Membrane</keyword>
<protein>
    <recommendedName>
        <fullName evidence="4">Flp family type IVb pilin</fullName>
    </recommendedName>
</protein>
<gene>
    <name evidence="2" type="ORF">ACMU_14335</name>
</gene>
<dbReference type="OrthoDB" id="7711263at2"/>
<reference evidence="2 3" key="1">
    <citation type="submission" date="2014-03" db="EMBL/GenBank/DDBJ databases">
        <title>Draft Genome Sequence of Actibacterium mucosum KCTC 23349, a Marine Alphaproteobacterium with Complex Ionic Requirements Isolated from Mediterranean Seawater at Malvarrosa Beach, Valencia, Spain.</title>
        <authorList>
            <person name="Arahal D.R."/>
            <person name="Shao Z."/>
            <person name="Lai Q."/>
            <person name="Pujalte M.J."/>
        </authorList>
    </citation>
    <scope>NUCLEOTIDE SEQUENCE [LARGE SCALE GENOMIC DNA]</scope>
    <source>
        <strain evidence="2 3">KCTC 23349</strain>
    </source>
</reference>